<dbReference type="AlphaFoldDB" id="A0A199UXA5"/>
<sequence>MSSSLEVIDLSITKSKKLPLSLNRVMLGPCQLFRKLLLSWICPTIFTDRYQTLRYEFRVFASF</sequence>
<evidence type="ECO:0000313" key="1">
    <source>
        <dbReference type="EMBL" id="OAY69246.1"/>
    </source>
</evidence>
<organism evidence="1 2">
    <name type="scientific">Ananas comosus</name>
    <name type="common">Pineapple</name>
    <name type="synonym">Ananas ananas</name>
    <dbReference type="NCBI Taxonomy" id="4615"/>
    <lineage>
        <taxon>Eukaryota</taxon>
        <taxon>Viridiplantae</taxon>
        <taxon>Streptophyta</taxon>
        <taxon>Embryophyta</taxon>
        <taxon>Tracheophyta</taxon>
        <taxon>Spermatophyta</taxon>
        <taxon>Magnoliopsida</taxon>
        <taxon>Liliopsida</taxon>
        <taxon>Poales</taxon>
        <taxon>Bromeliaceae</taxon>
        <taxon>Bromelioideae</taxon>
        <taxon>Ananas</taxon>
    </lineage>
</organism>
<accession>A0A199UXA5</accession>
<dbReference type="Proteomes" id="UP000092600">
    <property type="component" value="Unassembled WGS sequence"/>
</dbReference>
<dbReference type="EMBL" id="LSRQ01004481">
    <property type="protein sequence ID" value="OAY69246.1"/>
    <property type="molecule type" value="Genomic_DNA"/>
</dbReference>
<gene>
    <name evidence="1" type="ORF">ACMD2_25283</name>
</gene>
<proteinExistence type="predicted"/>
<protein>
    <submittedName>
        <fullName evidence="1">Uncharacterized protein</fullName>
    </submittedName>
</protein>
<evidence type="ECO:0000313" key="2">
    <source>
        <dbReference type="Proteomes" id="UP000092600"/>
    </source>
</evidence>
<name>A0A199UXA5_ANACO</name>
<reference evidence="1 2" key="1">
    <citation type="journal article" date="2016" name="DNA Res.">
        <title>The draft genome of MD-2 pineapple using hybrid error correction of long reads.</title>
        <authorList>
            <person name="Redwan R.M."/>
            <person name="Saidin A."/>
            <person name="Kumar S.V."/>
        </authorList>
    </citation>
    <scope>NUCLEOTIDE SEQUENCE [LARGE SCALE GENOMIC DNA]</scope>
    <source>
        <strain evidence="2">cv. MD2</strain>
        <tissue evidence="1">Leaf</tissue>
    </source>
</reference>
<comment type="caution">
    <text evidence="1">The sequence shown here is derived from an EMBL/GenBank/DDBJ whole genome shotgun (WGS) entry which is preliminary data.</text>
</comment>